<gene>
    <name evidence="2" type="ORF">BGZ65_012552</name>
</gene>
<sequence length="140" mass="15445">MVIGTSEVAGTTTNNQTTSRQQDRTLGNENNSVSNNVNSNNSNNSNSNNSNSNGNGNVNGNNNNSSSGSGGQESFQLQPQRLQLLDPKILLLTFGPDLEKMDLQLFLNDSAERSRILRLEFEGMRDELLMFRDNVFFPTN</sequence>
<dbReference type="Proteomes" id="UP000749646">
    <property type="component" value="Unassembled WGS sequence"/>
</dbReference>
<dbReference type="EMBL" id="JAAAHW010009590">
    <property type="protein sequence ID" value="KAF9938600.1"/>
    <property type="molecule type" value="Genomic_DNA"/>
</dbReference>
<reference evidence="2" key="1">
    <citation type="journal article" date="2020" name="Fungal Divers.">
        <title>Resolving the Mortierellaceae phylogeny through synthesis of multi-gene phylogenetics and phylogenomics.</title>
        <authorList>
            <person name="Vandepol N."/>
            <person name="Liber J."/>
            <person name="Desiro A."/>
            <person name="Na H."/>
            <person name="Kennedy M."/>
            <person name="Barry K."/>
            <person name="Grigoriev I.V."/>
            <person name="Miller A.N."/>
            <person name="O'Donnell K."/>
            <person name="Stajich J.E."/>
            <person name="Bonito G."/>
        </authorList>
    </citation>
    <scope>NUCLEOTIDE SEQUENCE</scope>
    <source>
        <strain evidence="2">MES-2147</strain>
    </source>
</reference>
<feature type="compositionally biased region" description="Low complexity" evidence="1">
    <location>
        <begin position="30"/>
        <end position="67"/>
    </location>
</feature>
<comment type="caution">
    <text evidence="2">The sequence shown here is derived from an EMBL/GenBank/DDBJ whole genome shotgun (WGS) entry which is preliminary data.</text>
</comment>
<protein>
    <submittedName>
        <fullName evidence="2">Uncharacterized protein</fullName>
    </submittedName>
</protein>
<name>A0A9P6IM64_9FUNG</name>
<proteinExistence type="predicted"/>
<evidence type="ECO:0000256" key="1">
    <source>
        <dbReference type="SAM" id="MobiDB-lite"/>
    </source>
</evidence>
<keyword evidence="3" id="KW-1185">Reference proteome</keyword>
<evidence type="ECO:0000313" key="2">
    <source>
        <dbReference type="EMBL" id="KAF9938600.1"/>
    </source>
</evidence>
<dbReference type="OrthoDB" id="2428952at2759"/>
<dbReference type="AlphaFoldDB" id="A0A9P6IM64"/>
<feature type="compositionally biased region" description="Low complexity" evidence="1">
    <location>
        <begin position="11"/>
        <end position="20"/>
    </location>
</feature>
<accession>A0A9P6IM64</accession>
<evidence type="ECO:0000313" key="3">
    <source>
        <dbReference type="Proteomes" id="UP000749646"/>
    </source>
</evidence>
<organism evidence="2 3">
    <name type="scientific">Modicella reniformis</name>
    <dbReference type="NCBI Taxonomy" id="1440133"/>
    <lineage>
        <taxon>Eukaryota</taxon>
        <taxon>Fungi</taxon>
        <taxon>Fungi incertae sedis</taxon>
        <taxon>Mucoromycota</taxon>
        <taxon>Mortierellomycotina</taxon>
        <taxon>Mortierellomycetes</taxon>
        <taxon>Mortierellales</taxon>
        <taxon>Mortierellaceae</taxon>
        <taxon>Modicella</taxon>
    </lineage>
</organism>
<feature type="region of interest" description="Disordered" evidence="1">
    <location>
        <begin position="1"/>
        <end position="76"/>
    </location>
</feature>